<gene>
    <name evidence="1" type="ORF">PBY51_001893</name>
</gene>
<protein>
    <submittedName>
        <fullName evidence="1">Uncharacterized protein</fullName>
    </submittedName>
</protein>
<proteinExistence type="predicted"/>
<dbReference type="AlphaFoldDB" id="A0AAN8ACS8"/>
<accession>A0AAN8ACS8</accession>
<dbReference type="Proteomes" id="UP001346869">
    <property type="component" value="Unassembled WGS sequence"/>
</dbReference>
<sequence length="96" mass="10681">MLIYCISDNHERSRTSGRVFQRLVVLYVTRAHVAVEDGNKNLIPAARHVPGPSGYTGEPGPTQSGLGGEFYCSCKFSLKRRGNRRPDYTVLQSVKI</sequence>
<dbReference type="EMBL" id="JAUZQC010000022">
    <property type="protein sequence ID" value="KAK5851069.1"/>
    <property type="molecule type" value="Genomic_DNA"/>
</dbReference>
<comment type="caution">
    <text evidence="1">The sequence shown here is derived from an EMBL/GenBank/DDBJ whole genome shotgun (WGS) entry which is preliminary data.</text>
</comment>
<name>A0AAN8ACS8_ELEMC</name>
<keyword evidence="2" id="KW-1185">Reference proteome</keyword>
<evidence type="ECO:0000313" key="1">
    <source>
        <dbReference type="EMBL" id="KAK5851069.1"/>
    </source>
</evidence>
<organism evidence="1 2">
    <name type="scientific">Eleginops maclovinus</name>
    <name type="common">Patagonian blennie</name>
    <name type="synonym">Eleginus maclovinus</name>
    <dbReference type="NCBI Taxonomy" id="56733"/>
    <lineage>
        <taxon>Eukaryota</taxon>
        <taxon>Metazoa</taxon>
        <taxon>Chordata</taxon>
        <taxon>Craniata</taxon>
        <taxon>Vertebrata</taxon>
        <taxon>Euteleostomi</taxon>
        <taxon>Actinopterygii</taxon>
        <taxon>Neopterygii</taxon>
        <taxon>Teleostei</taxon>
        <taxon>Neoteleostei</taxon>
        <taxon>Acanthomorphata</taxon>
        <taxon>Eupercaria</taxon>
        <taxon>Perciformes</taxon>
        <taxon>Notothenioidei</taxon>
        <taxon>Eleginopidae</taxon>
        <taxon>Eleginops</taxon>
    </lineage>
</organism>
<evidence type="ECO:0000313" key="2">
    <source>
        <dbReference type="Proteomes" id="UP001346869"/>
    </source>
</evidence>
<reference evidence="1 2" key="1">
    <citation type="journal article" date="2023" name="Genes (Basel)">
        <title>Chromosome-Level Genome Assembly and Circadian Gene Repertoire of the Patagonia Blennie Eleginops maclovinus-The Closest Ancestral Proxy of Antarctic Cryonotothenioids.</title>
        <authorList>
            <person name="Cheng C.C."/>
            <person name="Rivera-Colon A.G."/>
            <person name="Minhas B.F."/>
            <person name="Wilson L."/>
            <person name="Rayamajhi N."/>
            <person name="Vargas-Chacoff L."/>
            <person name="Catchen J.M."/>
        </authorList>
    </citation>
    <scope>NUCLEOTIDE SEQUENCE [LARGE SCALE GENOMIC DNA]</scope>
    <source>
        <strain evidence="1">JMC-PN-2008</strain>
    </source>
</reference>
<reference evidence="1 2" key="2">
    <citation type="journal article" date="2023" name="Mol. Biol. Evol.">
        <title>Genomics of Secondarily Temperate Adaptation in the Only Non-Antarctic Icefish.</title>
        <authorList>
            <person name="Rivera-Colon A.G."/>
            <person name="Rayamajhi N."/>
            <person name="Minhas B.F."/>
            <person name="Madrigal G."/>
            <person name="Bilyk K.T."/>
            <person name="Yoon V."/>
            <person name="Hune M."/>
            <person name="Gregory S."/>
            <person name="Cheng C.H.C."/>
            <person name="Catchen J.M."/>
        </authorList>
    </citation>
    <scope>NUCLEOTIDE SEQUENCE [LARGE SCALE GENOMIC DNA]</scope>
    <source>
        <strain evidence="1">JMC-PN-2008</strain>
    </source>
</reference>